<protein>
    <submittedName>
        <fullName evidence="1">Uncharacterized protein</fullName>
    </submittedName>
</protein>
<reference evidence="1 2" key="2">
    <citation type="journal article" date="2017" name="Front. Plant Sci.">
        <title>Gene Classification and Mining of Molecular Markers Useful in Red Clover (Trifolium pratense) Breeding.</title>
        <authorList>
            <person name="Istvanek J."/>
            <person name="Dluhosova J."/>
            <person name="Dluhos P."/>
            <person name="Patkova L."/>
            <person name="Nedelnik J."/>
            <person name="Repkova J."/>
        </authorList>
    </citation>
    <scope>NUCLEOTIDE SEQUENCE [LARGE SCALE GENOMIC DNA]</scope>
    <source>
        <strain evidence="2">cv. Tatra</strain>
        <tissue evidence="1">Young leaves</tissue>
    </source>
</reference>
<accession>A0A2K3K887</accession>
<sequence>RTAFKTPIGMSPYRLVFGKSCHLPVELEHKALWALKFLNFDAQLTGENRLLQLDELDELRLGAYENAKLYKERTKKWHDKRIQLREFQIGDKVLIYNSRLRLFPGKLRSRWFGPYTVTQVFPHGALEVSREDGTTFKVNGQRAKHYEEGLLQVSYATLLSD</sequence>
<reference evidence="1 2" key="1">
    <citation type="journal article" date="2014" name="Am. J. Bot.">
        <title>Genome assembly and annotation for red clover (Trifolium pratense; Fabaceae).</title>
        <authorList>
            <person name="Istvanek J."/>
            <person name="Jaros M."/>
            <person name="Krenek A."/>
            <person name="Repkova J."/>
        </authorList>
    </citation>
    <scope>NUCLEOTIDE SEQUENCE [LARGE SCALE GENOMIC DNA]</scope>
    <source>
        <strain evidence="2">cv. Tatra</strain>
        <tissue evidence="1">Young leaves</tissue>
    </source>
</reference>
<dbReference type="EMBL" id="ASHM01087891">
    <property type="protein sequence ID" value="PNX62500.1"/>
    <property type="molecule type" value="Genomic_DNA"/>
</dbReference>
<feature type="non-terminal residue" evidence="1">
    <location>
        <position position="1"/>
    </location>
</feature>
<comment type="caution">
    <text evidence="1">The sequence shown here is derived from an EMBL/GenBank/DDBJ whole genome shotgun (WGS) entry which is preliminary data.</text>
</comment>
<gene>
    <name evidence="1" type="ORF">L195_g053015</name>
</gene>
<proteinExistence type="predicted"/>
<dbReference type="Proteomes" id="UP000236291">
    <property type="component" value="Unassembled WGS sequence"/>
</dbReference>
<name>A0A2K3K887_TRIPR</name>
<dbReference type="InterPro" id="IPR052160">
    <property type="entry name" value="Gypsy_RT_Integrase-like"/>
</dbReference>
<dbReference type="AlphaFoldDB" id="A0A2K3K887"/>
<dbReference type="STRING" id="57577.A0A2K3K887"/>
<dbReference type="PANTHER" id="PTHR47266">
    <property type="entry name" value="ENDONUCLEASE-RELATED"/>
    <property type="match status" value="1"/>
</dbReference>
<organism evidence="1 2">
    <name type="scientific">Trifolium pratense</name>
    <name type="common">Red clover</name>
    <dbReference type="NCBI Taxonomy" id="57577"/>
    <lineage>
        <taxon>Eukaryota</taxon>
        <taxon>Viridiplantae</taxon>
        <taxon>Streptophyta</taxon>
        <taxon>Embryophyta</taxon>
        <taxon>Tracheophyta</taxon>
        <taxon>Spermatophyta</taxon>
        <taxon>Magnoliopsida</taxon>
        <taxon>eudicotyledons</taxon>
        <taxon>Gunneridae</taxon>
        <taxon>Pentapetalae</taxon>
        <taxon>rosids</taxon>
        <taxon>fabids</taxon>
        <taxon>Fabales</taxon>
        <taxon>Fabaceae</taxon>
        <taxon>Papilionoideae</taxon>
        <taxon>50 kb inversion clade</taxon>
        <taxon>NPAAA clade</taxon>
        <taxon>Hologalegina</taxon>
        <taxon>IRL clade</taxon>
        <taxon>Trifolieae</taxon>
        <taxon>Trifolium</taxon>
    </lineage>
</organism>
<evidence type="ECO:0000313" key="1">
    <source>
        <dbReference type="EMBL" id="PNX62500.1"/>
    </source>
</evidence>
<evidence type="ECO:0000313" key="2">
    <source>
        <dbReference type="Proteomes" id="UP000236291"/>
    </source>
</evidence>